<evidence type="ECO:0000256" key="5">
    <source>
        <dbReference type="ARBA" id="ARBA00022741"/>
    </source>
</evidence>
<evidence type="ECO:0000256" key="4">
    <source>
        <dbReference type="ARBA" id="ARBA00022598"/>
    </source>
</evidence>
<comment type="subunit">
    <text evidence="2 11">Heterotrimer of A, B and C subunits.</text>
</comment>
<dbReference type="GO" id="GO:0006412">
    <property type="term" value="P:translation"/>
    <property type="evidence" value="ECO:0007669"/>
    <property type="project" value="UniProtKB-UniRule"/>
</dbReference>
<evidence type="ECO:0000256" key="9">
    <source>
        <dbReference type="ARBA" id="ARBA00047380"/>
    </source>
</evidence>
<evidence type="ECO:0000256" key="7">
    <source>
        <dbReference type="ARBA" id="ARBA00022917"/>
    </source>
</evidence>
<evidence type="ECO:0000313" key="14">
    <source>
        <dbReference type="Proteomes" id="UP000270343"/>
    </source>
</evidence>
<keyword evidence="4 11" id="KW-0436">Ligase</keyword>
<dbReference type="HAMAP" id="MF_00121">
    <property type="entry name" value="GatB"/>
    <property type="match status" value="1"/>
</dbReference>
<organism evidence="13 14">
    <name type="scientific">Streptomyces klenkii</name>
    <dbReference type="NCBI Taxonomy" id="1420899"/>
    <lineage>
        <taxon>Bacteria</taxon>
        <taxon>Bacillati</taxon>
        <taxon>Actinomycetota</taxon>
        <taxon>Actinomycetes</taxon>
        <taxon>Kitasatosporales</taxon>
        <taxon>Streptomycetaceae</taxon>
        <taxon>Streptomyces</taxon>
    </lineage>
</organism>
<dbReference type="Proteomes" id="UP000270343">
    <property type="component" value="Unassembled WGS sequence"/>
</dbReference>
<keyword evidence="14" id="KW-1185">Reference proteome</keyword>
<dbReference type="PANTHER" id="PTHR11659:SF0">
    <property type="entry name" value="GLUTAMYL-TRNA(GLN) AMIDOTRANSFERASE SUBUNIT B, MITOCHONDRIAL"/>
    <property type="match status" value="1"/>
</dbReference>
<dbReference type="PROSITE" id="PS01234">
    <property type="entry name" value="GATB"/>
    <property type="match status" value="1"/>
</dbReference>
<evidence type="ECO:0000256" key="10">
    <source>
        <dbReference type="ARBA" id="ARBA00047913"/>
    </source>
</evidence>
<evidence type="ECO:0000256" key="8">
    <source>
        <dbReference type="ARBA" id="ARBA00024799"/>
    </source>
</evidence>
<comment type="catalytic activity">
    <reaction evidence="9 11">
        <text>L-aspartyl-tRNA(Asn) + L-glutamine + ATP + H2O = L-asparaginyl-tRNA(Asn) + L-glutamate + ADP + phosphate + 2 H(+)</text>
        <dbReference type="Rhea" id="RHEA:14513"/>
        <dbReference type="Rhea" id="RHEA-COMP:9674"/>
        <dbReference type="Rhea" id="RHEA-COMP:9677"/>
        <dbReference type="ChEBI" id="CHEBI:15377"/>
        <dbReference type="ChEBI" id="CHEBI:15378"/>
        <dbReference type="ChEBI" id="CHEBI:29985"/>
        <dbReference type="ChEBI" id="CHEBI:30616"/>
        <dbReference type="ChEBI" id="CHEBI:43474"/>
        <dbReference type="ChEBI" id="CHEBI:58359"/>
        <dbReference type="ChEBI" id="CHEBI:78515"/>
        <dbReference type="ChEBI" id="CHEBI:78516"/>
        <dbReference type="ChEBI" id="CHEBI:456216"/>
    </reaction>
</comment>
<keyword evidence="5 11" id="KW-0547">Nucleotide-binding</keyword>
<dbReference type="PANTHER" id="PTHR11659">
    <property type="entry name" value="GLUTAMYL-TRNA GLN AMIDOTRANSFERASE SUBUNIT B MITOCHONDRIAL AND PROKARYOTIC PET112-RELATED"/>
    <property type="match status" value="1"/>
</dbReference>
<dbReference type="GO" id="GO:0070681">
    <property type="term" value="P:glutaminyl-tRNAGln biosynthesis via transamidation"/>
    <property type="evidence" value="ECO:0007669"/>
    <property type="project" value="TreeGrafter"/>
</dbReference>
<evidence type="ECO:0000313" key="13">
    <source>
        <dbReference type="EMBL" id="RKN76524.1"/>
    </source>
</evidence>
<keyword evidence="6 11" id="KW-0067">ATP-binding</keyword>
<dbReference type="NCBIfam" id="NF004013">
    <property type="entry name" value="PRK05477.1-3"/>
    <property type="match status" value="1"/>
</dbReference>
<dbReference type="EMBL" id="RBAM01000002">
    <property type="protein sequence ID" value="RKN76524.1"/>
    <property type="molecule type" value="Genomic_DNA"/>
</dbReference>
<dbReference type="Gene3D" id="1.10.10.410">
    <property type="match status" value="1"/>
</dbReference>
<dbReference type="Pfam" id="PF02637">
    <property type="entry name" value="GatB_Yqey"/>
    <property type="match status" value="1"/>
</dbReference>
<evidence type="ECO:0000259" key="12">
    <source>
        <dbReference type="SMART" id="SM00845"/>
    </source>
</evidence>
<keyword evidence="13" id="KW-0808">Transferase</keyword>
<dbReference type="NCBIfam" id="TIGR00133">
    <property type="entry name" value="gatB"/>
    <property type="match status" value="1"/>
</dbReference>
<dbReference type="GO" id="GO:0050566">
    <property type="term" value="F:asparaginyl-tRNA synthase (glutamine-hydrolyzing) activity"/>
    <property type="evidence" value="ECO:0007669"/>
    <property type="project" value="RHEA"/>
</dbReference>
<dbReference type="Pfam" id="PF02934">
    <property type="entry name" value="GatB_N"/>
    <property type="match status" value="1"/>
</dbReference>
<dbReference type="GO" id="GO:0050567">
    <property type="term" value="F:glutaminyl-tRNA synthase (glutamine-hydrolyzing) activity"/>
    <property type="evidence" value="ECO:0007669"/>
    <property type="project" value="UniProtKB-UniRule"/>
</dbReference>
<dbReference type="SUPFAM" id="SSF55931">
    <property type="entry name" value="Glutamine synthetase/guanido kinase"/>
    <property type="match status" value="1"/>
</dbReference>
<feature type="domain" description="Asn/Gln amidotransferase" evidence="12">
    <location>
        <begin position="351"/>
        <end position="498"/>
    </location>
</feature>
<keyword evidence="7 11" id="KW-0648">Protein biosynthesis</keyword>
<evidence type="ECO:0000256" key="2">
    <source>
        <dbReference type="ARBA" id="ARBA00011123"/>
    </source>
</evidence>
<proteinExistence type="inferred from homology"/>
<dbReference type="InterPro" id="IPR017958">
    <property type="entry name" value="Gln-tRNA_amidoTrfase_suB_CS"/>
</dbReference>
<dbReference type="FunFam" id="1.10.10.410:FF:000002">
    <property type="entry name" value="Aspartyl/glutamyl-tRNA(Asn/Gln) amidotransferase subunit B"/>
    <property type="match status" value="1"/>
</dbReference>
<dbReference type="SMART" id="SM00845">
    <property type="entry name" value="GatB_Yqey"/>
    <property type="match status" value="1"/>
</dbReference>
<comment type="caution">
    <text evidence="13">The sequence shown here is derived from an EMBL/GenBank/DDBJ whole genome shotgun (WGS) entry which is preliminary data.</text>
</comment>
<dbReference type="InterPro" id="IPR023168">
    <property type="entry name" value="GatB_Yqey_C_2"/>
</dbReference>
<dbReference type="InterPro" id="IPR018027">
    <property type="entry name" value="Asn/Gln_amidotransferase"/>
</dbReference>
<protein>
    <recommendedName>
        <fullName evidence="3 11">Aspartyl/glutamyl-tRNA(Asn/Gln) amidotransferase subunit B</fullName>
        <shortName evidence="11">Asp/Glu-ADT subunit B</shortName>
        <ecNumber evidence="11">6.3.5.-</ecNumber>
    </recommendedName>
</protein>
<evidence type="ECO:0000256" key="1">
    <source>
        <dbReference type="ARBA" id="ARBA00005306"/>
    </source>
</evidence>
<dbReference type="InterPro" id="IPR017959">
    <property type="entry name" value="Asn/Gln-tRNA_amidoTrfase_suB/E"/>
</dbReference>
<dbReference type="InterPro" id="IPR014746">
    <property type="entry name" value="Gln_synth/guanido_kin_cat_dom"/>
</dbReference>
<name>A0A3B0BW62_9ACTN</name>
<gene>
    <name evidence="11 13" type="primary">gatB</name>
    <name evidence="13" type="ORF">D7231_05950</name>
</gene>
<dbReference type="SUPFAM" id="SSF89095">
    <property type="entry name" value="GatB/YqeY motif"/>
    <property type="match status" value="1"/>
</dbReference>
<comment type="similarity">
    <text evidence="1 11">Belongs to the GatB/GatE family. GatB subfamily.</text>
</comment>
<dbReference type="GO" id="GO:0016740">
    <property type="term" value="F:transferase activity"/>
    <property type="evidence" value="ECO:0007669"/>
    <property type="project" value="UniProtKB-KW"/>
</dbReference>
<evidence type="ECO:0000256" key="6">
    <source>
        <dbReference type="ARBA" id="ARBA00022840"/>
    </source>
</evidence>
<evidence type="ECO:0000256" key="11">
    <source>
        <dbReference type="HAMAP-Rule" id="MF_00121"/>
    </source>
</evidence>
<comment type="catalytic activity">
    <reaction evidence="10 11">
        <text>L-glutamyl-tRNA(Gln) + L-glutamine + ATP + H2O = L-glutaminyl-tRNA(Gln) + L-glutamate + ADP + phosphate + H(+)</text>
        <dbReference type="Rhea" id="RHEA:17521"/>
        <dbReference type="Rhea" id="RHEA-COMP:9681"/>
        <dbReference type="Rhea" id="RHEA-COMP:9684"/>
        <dbReference type="ChEBI" id="CHEBI:15377"/>
        <dbReference type="ChEBI" id="CHEBI:15378"/>
        <dbReference type="ChEBI" id="CHEBI:29985"/>
        <dbReference type="ChEBI" id="CHEBI:30616"/>
        <dbReference type="ChEBI" id="CHEBI:43474"/>
        <dbReference type="ChEBI" id="CHEBI:58359"/>
        <dbReference type="ChEBI" id="CHEBI:78520"/>
        <dbReference type="ChEBI" id="CHEBI:78521"/>
        <dbReference type="ChEBI" id="CHEBI:456216"/>
    </reaction>
</comment>
<reference evidence="13 14" key="1">
    <citation type="journal article" date="2015" name="Antonie Van Leeuwenhoek">
        <title>Streptomyces klenkii sp. nov., isolated from deep marine sediment.</title>
        <authorList>
            <person name="Veyisoglu A."/>
            <person name="Sahin N."/>
        </authorList>
    </citation>
    <scope>NUCLEOTIDE SEQUENCE [LARGE SCALE GENOMIC DNA]</scope>
    <source>
        <strain evidence="13 14">KCTC 29202</strain>
    </source>
</reference>
<dbReference type="OrthoDB" id="9804078at2"/>
<dbReference type="GO" id="GO:0005524">
    <property type="term" value="F:ATP binding"/>
    <property type="evidence" value="ECO:0007669"/>
    <property type="project" value="UniProtKB-KW"/>
</dbReference>
<dbReference type="InterPro" id="IPR004413">
    <property type="entry name" value="GatB"/>
</dbReference>
<dbReference type="NCBIfam" id="NF004014">
    <property type="entry name" value="PRK05477.1-4"/>
    <property type="match status" value="1"/>
</dbReference>
<dbReference type="InterPro" id="IPR003789">
    <property type="entry name" value="Asn/Gln_tRNA_amidoTrase-B-like"/>
</dbReference>
<dbReference type="NCBIfam" id="NF004012">
    <property type="entry name" value="PRK05477.1-2"/>
    <property type="match status" value="1"/>
</dbReference>
<dbReference type="InterPro" id="IPR006075">
    <property type="entry name" value="Asn/Gln-tRNA_Trfase_suB/E_cat"/>
</dbReference>
<sequence>MTVTELVSYEDALASYDPVMGLEVHVELGTKTKMFCGCSTELGADPNTQTCPVCLGMPGALPVVNAIGVESAIKIGLALNCEIAEWCRFARKNYFYPDMPKNFQTSQYDEPIAFNGYLDVQLEDGEVFRVQIERAHMEEDTGKSTHVGGATGRIHGAQHSLLDYNRAGIPLIEIVTKPIEGAGERAPEVAKAYVAELRELIKALGVSEARMEMGQMRCDVNLSLRPHGREKFGTRSETKNVNSLRSVERAVRFEVQRHASVLSAGGTIVQETRHFHEEDGSTTSGRIKEEAEDYRYFPEPDLVPVAPSREWVEELRGTLPELPRVRRNRLREEWGVTEHDMQSILNAGAVDLITATVEAGADSAAARKWWMGELARSANESGTDLAALPITPAQVARVAALVAEGSLNDKLARQVIEGVLAGEGGPDEVVDKRGLKVVSDDSALGAAVDEAIAANAGIADKIRAGKVAAAGALVGAVMKATRGQADAARVRELILERLGVEG</sequence>
<comment type="function">
    <text evidence="8 11">Allows the formation of correctly charged Asn-tRNA(Asn) or Gln-tRNA(Gln) through the transamidation of misacylated Asp-tRNA(Asn) or Glu-tRNA(Gln) in organisms which lack either or both of asparaginyl-tRNA or glutaminyl-tRNA synthetases. The reaction takes place in the presence of glutamine and ATP through an activated phospho-Asp-tRNA(Asn) or phospho-Glu-tRNA(Gln).</text>
</comment>
<accession>A0A3B0BW62</accession>
<evidence type="ECO:0000256" key="3">
    <source>
        <dbReference type="ARBA" id="ARBA00016923"/>
    </source>
</evidence>
<dbReference type="EC" id="6.3.5.-" evidence="11"/>
<dbReference type="RefSeq" id="WP_120753852.1">
    <property type="nucleotide sequence ID" value="NZ_JBFADQ010000076.1"/>
</dbReference>
<dbReference type="AlphaFoldDB" id="A0A3B0BW62"/>